<protein>
    <submittedName>
        <fullName evidence="1">Uncharacterized protein</fullName>
    </submittedName>
</protein>
<sequence length="52" mass="6106">MECGPYHSCINLSPNWKIKYGRGTAYSFISPYALLLPIWEEDKLWKELRGVM</sequence>
<dbReference type="STRING" id="908809.ABG79_01717"/>
<gene>
    <name evidence="1" type="ORF">ABG79_01717</name>
</gene>
<comment type="caution">
    <text evidence="1">The sequence shown here is derived from an EMBL/GenBank/DDBJ whole genome shotgun (WGS) entry which is preliminary data.</text>
</comment>
<dbReference type="EMBL" id="LKHP01000009">
    <property type="protein sequence ID" value="KRQ86508.1"/>
    <property type="molecule type" value="Genomic_DNA"/>
</dbReference>
<proteinExistence type="predicted"/>
<organism evidence="1 2">
    <name type="scientific">Caloramator mitchellensis</name>
    <dbReference type="NCBI Taxonomy" id="908809"/>
    <lineage>
        <taxon>Bacteria</taxon>
        <taxon>Bacillati</taxon>
        <taxon>Bacillota</taxon>
        <taxon>Clostridia</taxon>
        <taxon>Eubacteriales</taxon>
        <taxon>Clostridiaceae</taxon>
        <taxon>Caloramator</taxon>
    </lineage>
</organism>
<name>A0A0R3JZV3_CALMK</name>
<dbReference type="Proteomes" id="UP000052015">
    <property type="component" value="Unassembled WGS sequence"/>
</dbReference>
<evidence type="ECO:0000313" key="1">
    <source>
        <dbReference type="EMBL" id="KRQ86508.1"/>
    </source>
</evidence>
<evidence type="ECO:0000313" key="2">
    <source>
        <dbReference type="Proteomes" id="UP000052015"/>
    </source>
</evidence>
<dbReference type="AlphaFoldDB" id="A0A0R3JZV3"/>
<accession>A0A0R3JZV3</accession>
<keyword evidence="2" id="KW-1185">Reference proteome</keyword>
<reference evidence="1 2" key="1">
    <citation type="submission" date="2015-09" db="EMBL/GenBank/DDBJ databases">
        <title>Draft genome sequence of a Caloramator mitchellensis, a moderate thermophile from the Great Artesian Basin of Australia.</title>
        <authorList>
            <person name="Patel B.K."/>
        </authorList>
    </citation>
    <scope>NUCLEOTIDE SEQUENCE [LARGE SCALE GENOMIC DNA]</scope>
    <source>
        <strain evidence="1 2">VF08</strain>
    </source>
</reference>